<name>I3Z761_BELBD</name>
<dbReference type="STRING" id="866536.Belba_2526"/>
<proteinExistence type="predicted"/>
<evidence type="ECO:0000313" key="2">
    <source>
        <dbReference type="EMBL" id="AFL85079.1"/>
    </source>
</evidence>
<sequence>MKFAGFIITYNRPDLLKDTIEQVFAQTLPPEKLWIIDNSEGNETEEMIKLLLTFPLEYVRMGYNAGPAGAAAKGLEIVGNAGYDWIYWGDDNDPPFRLDCFERLLDIRDKVSNAGVLGTVGHFFDIDKGIVRRTSNEQLHQDKFLKVDFVAGGMCMIVNGDVARNGVSPNPKLFFGFEELDFCLKVKKQGFEVVVDSGLFLQAREASDRMGFIKPKYIKKDNLSREYYSLRNLLMIADSLGSSMMKLRLFVRWSLKMIYGFKFGFSYGNQNFKMIKMAFWHYLIKKSGKTYGLS</sequence>
<reference evidence="3" key="1">
    <citation type="submission" date="2012-06" db="EMBL/GenBank/DDBJ databases">
        <title>The complete genome of Belliella baltica DSM 15883.</title>
        <authorList>
            <person name="Lucas S."/>
            <person name="Copeland A."/>
            <person name="Lapidus A."/>
            <person name="Goodwin L."/>
            <person name="Pitluck S."/>
            <person name="Peters L."/>
            <person name="Mikhailova N."/>
            <person name="Davenport K."/>
            <person name="Kyrpides N."/>
            <person name="Mavromatis K."/>
            <person name="Pagani I."/>
            <person name="Ivanova N."/>
            <person name="Ovchinnikova G."/>
            <person name="Zeytun A."/>
            <person name="Detter J.C."/>
            <person name="Han C."/>
            <person name="Land M."/>
            <person name="Hauser L."/>
            <person name="Markowitz V."/>
            <person name="Cheng J.-F."/>
            <person name="Hugenholtz P."/>
            <person name="Woyke T."/>
            <person name="Wu D."/>
            <person name="Tindall B."/>
            <person name="Pomrenke H."/>
            <person name="Brambilla E."/>
            <person name="Klenk H.-P."/>
            <person name="Eisen J.A."/>
        </authorList>
    </citation>
    <scope>NUCLEOTIDE SEQUENCE [LARGE SCALE GENOMIC DNA]</scope>
    <source>
        <strain evidence="3">DSM 15883 / CIP 108006 / LMG 21964 / BA134</strain>
    </source>
</reference>
<dbReference type="InterPro" id="IPR029044">
    <property type="entry name" value="Nucleotide-diphossugar_trans"/>
</dbReference>
<protein>
    <submittedName>
        <fullName evidence="2">Putative glycosyltransferase</fullName>
    </submittedName>
</protein>
<dbReference type="eggNOG" id="COG1216">
    <property type="taxonomic scope" value="Bacteria"/>
</dbReference>
<keyword evidence="3" id="KW-1185">Reference proteome</keyword>
<organism evidence="2 3">
    <name type="scientific">Belliella baltica (strain DSM 15883 / CIP 108006 / LMG 21964 / BA134)</name>
    <dbReference type="NCBI Taxonomy" id="866536"/>
    <lineage>
        <taxon>Bacteria</taxon>
        <taxon>Pseudomonadati</taxon>
        <taxon>Bacteroidota</taxon>
        <taxon>Cytophagia</taxon>
        <taxon>Cytophagales</taxon>
        <taxon>Cyclobacteriaceae</taxon>
        <taxon>Belliella</taxon>
    </lineage>
</organism>
<feature type="domain" description="Glycosyltransferase 2-like" evidence="1">
    <location>
        <begin position="7"/>
        <end position="152"/>
    </location>
</feature>
<dbReference type="SUPFAM" id="SSF53448">
    <property type="entry name" value="Nucleotide-diphospho-sugar transferases"/>
    <property type="match status" value="1"/>
</dbReference>
<dbReference type="Gene3D" id="3.90.550.10">
    <property type="entry name" value="Spore Coat Polysaccharide Biosynthesis Protein SpsA, Chain A"/>
    <property type="match status" value="1"/>
</dbReference>
<dbReference type="GO" id="GO:0016740">
    <property type="term" value="F:transferase activity"/>
    <property type="evidence" value="ECO:0007669"/>
    <property type="project" value="UniProtKB-KW"/>
</dbReference>
<dbReference type="Proteomes" id="UP000006050">
    <property type="component" value="Chromosome"/>
</dbReference>
<keyword evidence="2" id="KW-0808">Transferase</keyword>
<evidence type="ECO:0000259" key="1">
    <source>
        <dbReference type="Pfam" id="PF00535"/>
    </source>
</evidence>
<dbReference type="Pfam" id="PF00535">
    <property type="entry name" value="Glycos_transf_2"/>
    <property type="match status" value="1"/>
</dbReference>
<dbReference type="AlphaFoldDB" id="I3Z761"/>
<dbReference type="InterPro" id="IPR001173">
    <property type="entry name" value="Glyco_trans_2-like"/>
</dbReference>
<dbReference type="OrthoDB" id="7665907at2"/>
<accession>I3Z761</accession>
<gene>
    <name evidence="2" type="ordered locus">Belba_2526</name>
</gene>
<evidence type="ECO:0000313" key="3">
    <source>
        <dbReference type="Proteomes" id="UP000006050"/>
    </source>
</evidence>
<dbReference type="EMBL" id="CP003281">
    <property type="protein sequence ID" value="AFL85079.1"/>
    <property type="molecule type" value="Genomic_DNA"/>
</dbReference>
<dbReference type="RefSeq" id="WP_014773035.1">
    <property type="nucleotide sequence ID" value="NC_018010.1"/>
</dbReference>
<dbReference type="KEGG" id="bbd:Belba_2526"/>
<dbReference type="HOGENOM" id="CLU_945394_0_0_10"/>